<evidence type="ECO:0000256" key="3">
    <source>
        <dbReference type="ARBA" id="ARBA00022824"/>
    </source>
</evidence>
<keyword evidence="5 6" id="KW-0472">Membrane</keyword>
<gene>
    <name evidence="7" type="ORF">GA398_11150</name>
    <name evidence="8" type="ORF">LDZ35_11680</name>
</gene>
<organism evidence="7 9">
    <name type="scientific">Bacteroides xylanisolvens</name>
    <dbReference type="NCBI Taxonomy" id="371601"/>
    <lineage>
        <taxon>Bacteria</taxon>
        <taxon>Pseudomonadati</taxon>
        <taxon>Bacteroidota</taxon>
        <taxon>Bacteroidia</taxon>
        <taxon>Bacteroidales</taxon>
        <taxon>Bacteroidaceae</taxon>
        <taxon>Bacteroides</taxon>
    </lineage>
</organism>
<dbReference type="RefSeq" id="WP_134985679.1">
    <property type="nucleotide sequence ID" value="NZ_CP183042.1"/>
</dbReference>
<evidence type="ECO:0000256" key="5">
    <source>
        <dbReference type="ARBA" id="ARBA00023136"/>
    </source>
</evidence>
<evidence type="ECO:0000256" key="1">
    <source>
        <dbReference type="ARBA" id="ARBA00004389"/>
    </source>
</evidence>
<protein>
    <submittedName>
        <fullName evidence="7">Polysaccharide biosynthesis protein</fullName>
    </submittedName>
</protein>
<evidence type="ECO:0000313" key="8">
    <source>
        <dbReference type="EMBL" id="MCA4523870.1"/>
    </source>
</evidence>
<evidence type="ECO:0000313" key="7">
    <source>
        <dbReference type="EMBL" id="KAB6147612.1"/>
    </source>
</evidence>
<dbReference type="SUPFAM" id="SSF53756">
    <property type="entry name" value="UDP-Glycosyltransferase/glycogen phosphorylase"/>
    <property type="match status" value="1"/>
</dbReference>
<keyword evidence="2 6" id="KW-0812">Transmembrane</keyword>
<proteinExistence type="predicted"/>
<dbReference type="PANTHER" id="PTHR12154">
    <property type="entry name" value="GLYCOSYL TRANSFERASE-RELATED"/>
    <property type="match status" value="1"/>
</dbReference>
<sequence length="155" mass="17843">MKKTKVCMVASCGGHIMELMQLLPVVEGKDYYFVTEKNVASKGLMAKHKHYYLKQQQRRGEAFIFIFVWNILLSTLYFLWERPTTVITTGAGASYPTCKIAKMFARKVIYVESFAKLTSQSVTGKMVYPFADVFFVQWPEMQKVYPNAKYAGTVY</sequence>
<name>A0A412JHD2_9BACE</name>
<dbReference type="InterPro" id="IPR013969">
    <property type="entry name" value="Oligosacch_biosynth_Alg14"/>
</dbReference>
<keyword evidence="3" id="KW-0256">Endoplasmic reticulum</keyword>
<evidence type="ECO:0000256" key="4">
    <source>
        <dbReference type="ARBA" id="ARBA00022989"/>
    </source>
</evidence>
<dbReference type="NCBIfam" id="NF041549">
    <property type="entry name" value="PssD"/>
    <property type="match status" value="1"/>
</dbReference>
<dbReference type="EMBL" id="JAIWWW010000024">
    <property type="protein sequence ID" value="MCA4523870.1"/>
    <property type="molecule type" value="Genomic_DNA"/>
</dbReference>
<dbReference type="Pfam" id="PF08660">
    <property type="entry name" value="Alg14"/>
    <property type="match status" value="1"/>
</dbReference>
<dbReference type="AlphaFoldDB" id="A0A412JHD2"/>
<reference evidence="7 9" key="1">
    <citation type="journal article" date="2019" name="Nat. Med.">
        <title>A library of human gut bacterial isolates paired with longitudinal multiomics data enables mechanistic microbiome research.</title>
        <authorList>
            <person name="Poyet M."/>
            <person name="Groussin M."/>
            <person name="Gibbons S.M."/>
            <person name="Avila-Pacheco J."/>
            <person name="Jiang X."/>
            <person name="Kearney S.M."/>
            <person name="Perrotta A.R."/>
            <person name="Berdy B."/>
            <person name="Zhao S."/>
            <person name="Lieberman T.D."/>
            <person name="Swanson P.K."/>
            <person name="Smith M."/>
            <person name="Roesemann S."/>
            <person name="Alexander J.E."/>
            <person name="Rich S.A."/>
            <person name="Livny J."/>
            <person name="Vlamakis H."/>
            <person name="Clish C."/>
            <person name="Bullock K."/>
            <person name="Deik A."/>
            <person name="Scott J."/>
            <person name="Pierce K.A."/>
            <person name="Xavier R.J."/>
            <person name="Alm E.J."/>
        </authorList>
    </citation>
    <scope>NUCLEOTIDE SEQUENCE [LARGE SCALE GENOMIC DNA]</scope>
    <source>
        <strain evidence="7 9">BIOML-A58</strain>
    </source>
</reference>
<dbReference type="Gene3D" id="3.40.50.2000">
    <property type="entry name" value="Glycogen Phosphorylase B"/>
    <property type="match status" value="1"/>
</dbReference>
<comment type="caution">
    <text evidence="7">The sequence shown here is derived from an EMBL/GenBank/DDBJ whole genome shotgun (WGS) entry which is preliminary data.</text>
</comment>
<dbReference type="EMBL" id="WDED01000014">
    <property type="protein sequence ID" value="KAB6147612.1"/>
    <property type="molecule type" value="Genomic_DNA"/>
</dbReference>
<dbReference type="Proteomes" id="UP000434604">
    <property type="component" value="Unassembled WGS sequence"/>
</dbReference>
<dbReference type="PANTHER" id="PTHR12154:SF4">
    <property type="entry name" value="UDP-N-ACETYLGLUCOSAMINE TRANSFERASE SUBUNIT ALG14 HOMOLOG"/>
    <property type="match status" value="1"/>
</dbReference>
<comment type="subcellular location">
    <subcellularLocation>
        <location evidence="1">Endoplasmic reticulum membrane</location>
        <topology evidence="1">Single-pass membrane protein</topology>
    </subcellularLocation>
</comment>
<evidence type="ECO:0000256" key="2">
    <source>
        <dbReference type="ARBA" id="ARBA00022692"/>
    </source>
</evidence>
<dbReference type="GO" id="GO:0004577">
    <property type="term" value="F:N-acetylglucosaminyldiphosphodolichol N-acetylglucosaminyltransferase activity"/>
    <property type="evidence" value="ECO:0007669"/>
    <property type="project" value="TreeGrafter"/>
</dbReference>
<feature type="transmembrane region" description="Helical" evidence="6">
    <location>
        <begin position="62"/>
        <end position="80"/>
    </location>
</feature>
<accession>A0A412JHD2</accession>
<keyword evidence="4 6" id="KW-1133">Transmembrane helix</keyword>
<evidence type="ECO:0000256" key="6">
    <source>
        <dbReference type="SAM" id="Phobius"/>
    </source>
</evidence>
<dbReference type="GO" id="GO:0006488">
    <property type="term" value="P:dolichol-linked oligosaccharide biosynthetic process"/>
    <property type="evidence" value="ECO:0007669"/>
    <property type="project" value="InterPro"/>
</dbReference>
<reference evidence="8" key="2">
    <citation type="submission" date="2023-08" db="EMBL/GenBank/DDBJ databases">
        <title>Mucin Metabolism Genes Underlie the Key Renovations of Bacteroides xylanisolvens Genomes in Captive Great Apes.</title>
        <authorList>
            <person name="Nishida A.H."/>
        </authorList>
    </citation>
    <scope>NUCLEOTIDE SEQUENCE</scope>
    <source>
        <strain evidence="8">P19.10B</strain>
    </source>
</reference>
<dbReference type="Proteomes" id="UP001197958">
    <property type="component" value="Unassembled WGS sequence"/>
</dbReference>
<evidence type="ECO:0000313" key="9">
    <source>
        <dbReference type="Proteomes" id="UP000434604"/>
    </source>
</evidence>